<feature type="active site" description="Schiff-base intermediate with acetaldehyde" evidence="6">
    <location>
        <position position="157"/>
    </location>
</feature>
<feature type="active site" description="Proton donor/acceptor" evidence="6">
    <location>
        <position position="186"/>
    </location>
</feature>
<reference evidence="7" key="1">
    <citation type="journal article" date="2021" name="Environ. Microbiol.">
        <title>Genomic characterization of three novel Desulfobacterota classes expand the metabolic and phylogenetic diversity of the phylum.</title>
        <authorList>
            <person name="Murphy C.L."/>
            <person name="Biggerstaff J."/>
            <person name="Eichhorn A."/>
            <person name="Ewing E."/>
            <person name="Shahan R."/>
            <person name="Soriano D."/>
            <person name="Stewart S."/>
            <person name="VanMol K."/>
            <person name="Walker R."/>
            <person name="Walters P."/>
            <person name="Elshahed M.S."/>
            <person name="Youssef N.H."/>
        </authorList>
    </citation>
    <scope>NUCLEOTIDE SEQUENCE</scope>
    <source>
        <strain evidence="7">Zod_Metabat.24</strain>
    </source>
</reference>
<dbReference type="HAMAP" id="MF_00114">
    <property type="entry name" value="DeoC_type1"/>
    <property type="match status" value="1"/>
</dbReference>
<evidence type="ECO:0000256" key="5">
    <source>
        <dbReference type="ARBA" id="ARBA00048791"/>
    </source>
</evidence>
<dbReference type="GO" id="GO:0005737">
    <property type="term" value="C:cytoplasm"/>
    <property type="evidence" value="ECO:0007669"/>
    <property type="project" value="UniProtKB-SubCell"/>
</dbReference>
<dbReference type="InterPro" id="IPR028581">
    <property type="entry name" value="DeoC_typeI"/>
</dbReference>
<dbReference type="AlphaFoldDB" id="A0A9D8KEW0"/>
<proteinExistence type="inferred from homology"/>
<comment type="function">
    <text evidence="6">Catalyzes a reversible aldol reaction between acetaldehyde and D-glyceraldehyde 3-phosphate to generate 2-deoxy-D-ribose 5-phosphate.</text>
</comment>
<dbReference type="Gene3D" id="3.20.20.70">
    <property type="entry name" value="Aldolase class I"/>
    <property type="match status" value="1"/>
</dbReference>
<dbReference type="SUPFAM" id="SSF51569">
    <property type="entry name" value="Aldolase"/>
    <property type="match status" value="1"/>
</dbReference>
<evidence type="ECO:0000313" key="7">
    <source>
        <dbReference type="EMBL" id="MBN1573217.1"/>
    </source>
</evidence>
<dbReference type="PANTHER" id="PTHR10889:SF1">
    <property type="entry name" value="DEOXYRIBOSE-PHOSPHATE ALDOLASE"/>
    <property type="match status" value="1"/>
</dbReference>
<evidence type="ECO:0000313" key="8">
    <source>
        <dbReference type="Proteomes" id="UP000809273"/>
    </source>
</evidence>
<dbReference type="InterPro" id="IPR002915">
    <property type="entry name" value="DeoC/FbaB/LacD_aldolase"/>
</dbReference>
<dbReference type="GO" id="GO:0006018">
    <property type="term" value="P:2-deoxyribose 1-phosphate catabolic process"/>
    <property type="evidence" value="ECO:0007669"/>
    <property type="project" value="UniProtKB-UniRule"/>
</dbReference>
<comment type="subcellular location">
    <subcellularLocation>
        <location evidence="6">Cytoplasm</location>
    </subcellularLocation>
</comment>
<comment type="caution">
    <text evidence="7">The sequence shown here is derived from an EMBL/GenBank/DDBJ whole genome shotgun (WGS) entry which is preliminary data.</text>
</comment>
<gene>
    <name evidence="6 7" type="primary">deoC</name>
    <name evidence="7" type="ORF">JW984_08490</name>
</gene>
<sequence length="232" mass="25438">MRLTRRDVARMIDSSIVRPEVDESELYEFAQSVKKYRYIGAHVLPYFVAELNGLLGGDDDILIGTGIGFPFGNHKTDVKLLEAKIALTDGCRELDMVINVSALLSRRLDYVIDDIRTVKEAAGERTLKVILEVHWLNDDDIKRGCECVIKGGADFVKTSTGHTPTGATRENIALLKSIVGDDLKIKASGGVRDLSTLVELYRLGATRFGIGGASAVNIMREFDKIPEGGVEV</sequence>
<dbReference type="PIRSF" id="PIRSF001357">
    <property type="entry name" value="DeoC"/>
    <property type="match status" value="1"/>
</dbReference>
<dbReference type="InterPro" id="IPR013785">
    <property type="entry name" value="Aldolase_TIM"/>
</dbReference>
<dbReference type="CDD" id="cd00959">
    <property type="entry name" value="DeoC"/>
    <property type="match status" value="1"/>
</dbReference>
<dbReference type="GO" id="GO:0009264">
    <property type="term" value="P:deoxyribonucleotide catabolic process"/>
    <property type="evidence" value="ECO:0007669"/>
    <property type="project" value="UniProtKB-UniRule"/>
</dbReference>
<comment type="pathway">
    <text evidence="6">Carbohydrate degradation; 2-deoxy-D-ribose 1-phosphate degradation; D-glyceraldehyde 3-phosphate and acetaldehyde from 2-deoxy-alpha-D-ribose 1-phosphate: step 2/2.</text>
</comment>
<protein>
    <recommendedName>
        <fullName evidence="6">Deoxyribose-phosphate aldolase</fullName>
        <shortName evidence="6">DERA</shortName>
        <ecNumber evidence="6">4.1.2.4</ecNumber>
    </recommendedName>
    <alternativeName>
        <fullName evidence="6">2-deoxy-D-ribose 5-phosphate aldolase</fullName>
    </alternativeName>
    <alternativeName>
        <fullName evidence="6">Phosphodeoxyriboaldolase</fullName>
        <shortName evidence="6">Deoxyriboaldolase</shortName>
    </alternativeName>
</protein>
<keyword evidence="2 6" id="KW-0963">Cytoplasm</keyword>
<keyword evidence="4 6" id="KW-0704">Schiff base</keyword>
<dbReference type="Pfam" id="PF01791">
    <property type="entry name" value="DeoC"/>
    <property type="match status" value="1"/>
</dbReference>
<evidence type="ECO:0000256" key="6">
    <source>
        <dbReference type="HAMAP-Rule" id="MF_00114"/>
    </source>
</evidence>
<dbReference type="Proteomes" id="UP000809273">
    <property type="component" value="Unassembled WGS sequence"/>
</dbReference>
<keyword evidence="3 6" id="KW-0456">Lyase</keyword>
<reference evidence="7" key="2">
    <citation type="submission" date="2021-01" db="EMBL/GenBank/DDBJ databases">
        <authorList>
            <person name="Hahn C.R."/>
            <person name="Youssef N.H."/>
            <person name="Elshahed M."/>
        </authorList>
    </citation>
    <scope>NUCLEOTIDE SEQUENCE</scope>
    <source>
        <strain evidence="7">Zod_Metabat.24</strain>
    </source>
</reference>
<comment type="catalytic activity">
    <reaction evidence="5 6">
        <text>2-deoxy-D-ribose 5-phosphate = D-glyceraldehyde 3-phosphate + acetaldehyde</text>
        <dbReference type="Rhea" id="RHEA:12821"/>
        <dbReference type="ChEBI" id="CHEBI:15343"/>
        <dbReference type="ChEBI" id="CHEBI:59776"/>
        <dbReference type="ChEBI" id="CHEBI:62877"/>
        <dbReference type="EC" id="4.1.2.4"/>
    </reaction>
</comment>
<dbReference type="InterPro" id="IPR011343">
    <property type="entry name" value="DeoC"/>
</dbReference>
<organism evidence="7 8">
    <name type="scientific">Candidatus Zymogenus saltonus</name>
    <dbReference type="NCBI Taxonomy" id="2844893"/>
    <lineage>
        <taxon>Bacteria</taxon>
        <taxon>Deltaproteobacteria</taxon>
        <taxon>Candidatus Zymogenia</taxon>
        <taxon>Candidatus Zymogeniales</taxon>
        <taxon>Candidatus Zymogenaceae</taxon>
        <taxon>Candidatus Zymogenus</taxon>
    </lineage>
</organism>
<dbReference type="PANTHER" id="PTHR10889">
    <property type="entry name" value="DEOXYRIBOSE-PHOSPHATE ALDOLASE"/>
    <property type="match status" value="1"/>
</dbReference>
<comment type="similarity">
    <text evidence="1 6">Belongs to the DeoC/FbaB aldolase family. DeoC type 1 subfamily.</text>
</comment>
<dbReference type="GO" id="GO:0016052">
    <property type="term" value="P:carbohydrate catabolic process"/>
    <property type="evidence" value="ECO:0007669"/>
    <property type="project" value="TreeGrafter"/>
</dbReference>
<evidence type="ECO:0000256" key="1">
    <source>
        <dbReference type="ARBA" id="ARBA00010936"/>
    </source>
</evidence>
<name>A0A9D8KEW0_9DELT</name>
<evidence type="ECO:0000256" key="2">
    <source>
        <dbReference type="ARBA" id="ARBA00022490"/>
    </source>
</evidence>
<evidence type="ECO:0000256" key="4">
    <source>
        <dbReference type="ARBA" id="ARBA00023270"/>
    </source>
</evidence>
<dbReference type="EC" id="4.1.2.4" evidence="6"/>
<dbReference type="EMBL" id="JAFGIX010000043">
    <property type="protein sequence ID" value="MBN1573217.1"/>
    <property type="molecule type" value="Genomic_DNA"/>
</dbReference>
<evidence type="ECO:0000256" key="3">
    <source>
        <dbReference type="ARBA" id="ARBA00023239"/>
    </source>
</evidence>
<feature type="active site" description="Proton donor/acceptor" evidence="6">
    <location>
        <position position="95"/>
    </location>
</feature>
<dbReference type="SMART" id="SM01133">
    <property type="entry name" value="DeoC"/>
    <property type="match status" value="1"/>
</dbReference>
<dbReference type="GO" id="GO:0004139">
    <property type="term" value="F:deoxyribose-phosphate aldolase activity"/>
    <property type="evidence" value="ECO:0007669"/>
    <property type="project" value="UniProtKB-UniRule"/>
</dbReference>
<dbReference type="NCBIfam" id="TIGR00126">
    <property type="entry name" value="deoC"/>
    <property type="match status" value="1"/>
</dbReference>
<accession>A0A9D8KEW0</accession>